<name>A0A1F5EB99_9BACT</name>
<evidence type="ECO:0000313" key="2">
    <source>
        <dbReference type="EMBL" id="OGD64570.1"/>
    </source>
</evidence>
<comment type="caution">
    <text evidence="2">The sequence shown here is derived from an EMBL/GenBank/DDBJ whole genome shotgun (WGS) entry which is preliminary data.</text>
</comment>
<gene>
    <name evidence="2" type="ORF">A3A71_00745</name>
</gene>
<dbReference type="AlphaFoldDB" id="A0A1F5EB99"/>
<feature type="signal peptide" evidence="1">
    <location>
        <begin position="1"/>
        <end position="21"/>
    </location>
</feature>
<dbReference type="Proteomes" id="UP000177481">
    <property type="component" value="Unassembled WGS sequence"/>
</dbReference>
<dbReference type="STRING" id="1797471.A3A71_00745"/>
<evidence type="ECO:0000313" key="3">
    <source>
        <dbReference type="Proteomes" id="UP000177481"/>
    </source>
</evidence>
<accession>A0A1F5EB99</accession>
<proteinExistence type="predicted"/>
<keyword evidence="1" id="KW-0732">Signal</keyword>
<reference evidence="2 3" key="1">
    <citation type="journal article" date="2016" name="Nat. Commun.">
        <title>Thousands of microbial genomes shed light on interconnected biogeochemical processes in an aquifer system.</title>
        <authorList>
            <person name="Anantharaman K."/>
            <person name="Brown C.T."/>
            <person name="Hug L.A."/>
            <person name="Sharon I."/>
            <person name="Castelle C.J."/>
            <person name="Probst A.J."/>
            <person name="Thomas B.C."/>
            <person name="Singh A."/>
            <person name="Wilkins M.J."/>
            <person name="Karaoz U."/>
            <person name="Brodie E.L."/>
            <person name="Williams K.H."/>
            <person name="Hubbard S.S."/>
            <person name="Banfield J.F."/>
        </authorList>
    </citation>
    <scope>NUCLEOTIDE SEQUENCE [LARGE SCALE GENOMIC DNA]</scope>
</reference>
<sequence length="229" mass="25534">MWKFLTTLAILLFFSLPMASASIRHSKVKHRARTQFTVYRFSRELDLWSPQIFSGLTAAEVKARTKADKVFTLGFLDIRKVRGGYTYKPVNLHIIDGAIMVPAFFPKEKVLADFPWEGPTIYDSVTQCLSYGTPTAACGLMRIPPVPTEKTGRRIWAIKGKNFFVVEYFGTRADGLRIARSYGFESSAHSDGGHMVSAHARHASFALIFKGKRPLAIAGLFDPLASLAQ</sequence>
<feature type="chain" id="PRO_5009518308" evidence="1">
    <location>
        <begin position="22"/>
        <end position="229"/>
    </location>
</feature>
<protein>
    <submittedName>
        <fullName evidence="2">Uncharacterized protein</fullName>
    </submittedName>
</protein>
<organism evidence="2 3">
    <name type="scientific">Candidatus Berkelbacteria bacterium RIFCSPLOWO2_01_FULL_50_28</name>
    <dbReference type="NCBI Taxonomy" id="1797471"/>
    <lineage>
        <taxon>Bacteria</taxon>
        <taxon>Candidatus Berkelbacteria</taxon>
    </lineage>
</organism>
<dbReference type="EMBL" id="MEZX01000002">
    <property type="protein sequence ID" value="OGD64570.1"/>
    <property type="molecule type" value="Genomic_DNA"/>
</dbReference>
<evidence type="ECO:0000256" key="1">
    <source>
        <dbReference type="SAM" id="SignalP"/>
    </source>
</evidence>